<keyword evidence="9" id="KW-1185">Reference proteome</keyword>
<name>A0A444XIT5_ARAHY</name>
<gene>
    <name evidence="8" type="ORF">Ahy_B09g096146</name>
    <name evidence="7" type="ORF">DS421_19g649750</name>
</gene>
<comment type="subcellular location">
    <subcellularLocation>
        <location evidence="1">Nucleus</location>
    </subcellularLocation>
</comment>
<dbReference type="OrthoDB" id="779403at2759"/>
<proteinExistence type="predicted"/>
<reference evidence="8 9" key="1">
    <citation type="submission" date="2019-01" db="EMBL/GenBank/DDBJ databases">
        <title>Sequencing of cultivated peanut Arachis hypogaea provides insights into genome evolution and oil improvement.</title>
        <authorList>
            <person name="Chen X."/>
        </authorList>
    </citation>
    <scope>NUCLEOTIDE SEQUENCE [LARGE SCALE GENOMIC DNA]</scope>
    <source>
        <strain evidence="9">cv. Fuhuasheng</strain>
        <strain evidence="8">GDAAS-fuhuasheng2018</strain>
        <tissue evidence="8">Leaves</tissue>
    </source>
</reference>
<evidence type="ECO:0000313" key="7">
    <source>
        <dbReference type="EMBL" id="QHN77104.1"/>
    </source>
</evidence>
<dbReference type="PANTHER" id="PTHR48019">
    <property type="entry name" value="SERUM RESPONSE FACTOR HOMOLOG"/>
    <property type="match status" value="1"/>
</dbReference>
<keyword evidence="4" id="KW-0804">Transcription</keyword>
<dbReference type="Pfam" id="PF00319">
    <property type="entry name" value="SRF-TF"/>
    <property type="match status" value="1"/>
</dbReference>
<dbReference type="InterPro" id="IPR050142">
    <property type="entry name" value="MADS-box/MEF2_TF"/>
</dbReference>
<dbReference type="Gramene" id="arahy.Tifrunner.gnm2.ann2.Ah19g188100.1">
    <property type="protein sequence ID" value="arahy.Tifrunner.gnm2.ann2.Ah19g188100.1-CDS-1"/>
    <property type="gene ID" value="arahy.Tifrunner.gnm2.ann2.Ah19g188100"/>
</dbReference>
<dbReference type="SUPFAM" id="SSF55455">
    <property type="entry name" value="SRF-like"/>
    <property type="match status" value="1"/>
</dbReference>
<dbReference type="InterPro" id="IPR002100">
    <property type="entry name" value="TF_MADSbox"/>
</dbReference>
<evidence type="ECO:0000256" key="1">
    <source>
        <dbReference type="ARBA" id="ARBA00004123"/>
    </source>
</evidence>
<evidence type="ECO:0000259" key="6">
    <source>
        <dbReference type="PROSITE" id="PS50066"/>
    </source>
</evidence>
<dbReference type="SMR" id="A0A444XIT5"/>
<dbReference type="Proteomes" id="UP000289738">
    <property type="component" value="Chromosome B09"/>
</dbReference>
<keyword evidence="2" id="KW-0805">Transcription regulation</keyword>
<protein>
    <submittedName>
        <fullName evidence="7">Agamous-like MADS-box protein</fullName>
    </submittedName>
</protein>
<dbReference type="Gene3D" id="3.40.1810.10">
    <property type="entry name" value="Transcription factor, MADS-box"/>
    <property type="match status" value="1"/>
</dbReference>
<keyword evidence="5" id="KW-0539">Nucleus</keyword>
<dbReference type="PROSITE" id="PS50066">
    <property type="entry name" value="MADS_BOX_2"/>
    <property type="match status" value="1"/>
</dbReference>
<dbReference type="EMBL" id="SDMP01000019">
    <property type="protein sequence ID" value="RYQ89575.1"/>
    <property type="molecule type" value="Genomic_DNA"/>
</dbReference>
<dbReference type="PRINTS" id="PR00404">
    <property type="entry name" value="MADSDOMAIN"/>
</dbReference>
<evidence type="ECO:0000256" key="4">
    <source>
        <dbReference type="ARBA" id="ARBA00023163"/>
    </source>
</evidence>
<dbReference type="AlphaFoldDB" id="A0A444XIT5"/>
<reference evidence="7 10" key="2">
    <citation type="submission" date="2020-01" db="EMBL/GenBank/DDBJ databases">
        <title>Genome sequence of Arachis hypogaea, cultivar Shitouqi.</title>
        <authorList>
            <person name="Zhuang W."/>
            <person name="Chen H."/>
            <person name="Varshney R."/>
            <person name="Wang D."/>
            <person name="Ming R."/>
        </authorList>
    </citation>
    <scope>NUCLEOTIDE SEQUENCE [LARGE SCALE GENOMIC DNA]</scope>
    <source>
        <tissue evidence="7">Young leaf</tissue>
    </source>
</reference>
<evidence type="ECO:0000256" key="5">
    <source>
        <dbReference type="ARBA" id="ARBA00023242"/>
    </source>
</evidence>
<organism evidence="8 9">
    <name type="scientific">Arachis hypogaea</name>
    <name type="common">Peanut</name>
    <dbReference type="NCBI Taxonomy" id="3818"/>
    <lineage>
        <taxon>Eukaryota</taxon>
        <taxon>Viridiplantae</taxon>
        <taxon>Streptophyta</taxon>
        <taxon>Embryophyta</taxon>
        <taxon>Tracheophyta</taxon>
        <taxon>Spermatophyta</taxon>
        <taxon>Magnoliopsida</taxon>
        <taxon>eudicotyledons</taxon>
        <taxon>Gunneridae</taxon>
        <taxon>Pentapetalae</taxon>
        <taxon>rosids</taxon>
        <taxon>fabids</taxon>
        <taxon>Fabales</taxon>
        <taxon>Fabaceae</taxon>
        <taxon>Papilionoideae</taxon>
        <taxon>50 kb inversion clade</taxon>
        <taxon>dalbergioids sensu lato</taxon>
        <taxon>Dalbergieae</taxon>
        <taxon>Pterocarpus clade</taxon>
        <taxon>Arachis</taxon>
    </lineage>
</organism>
<dbReference type="GO" id="GO:0000981">
    <property type="term" value="F:DNA-binding transcription factor activity, RNA polymerase II-specific"/>
    <property type="evidence" value="ECO:0007669"/>
    <property type="project" value="InterPro"/>
</dbReference>
<dbReference type="CDD" id="cd00266">
    <property type="entry name" value="MADS_SRF_like"/>
    <property type="match status" value="1"/>
</dbReference>
<dbReference type="EMBL" id="CP031001">
    <property type="protein sequence ID" value="QHN77104.1"/>
    <property type="molecule type" value="Genomic_DNA"/>
</dbReference>
<evidence type="ECO:0000313" key="9">
    <source>
        <dbReference type="Proteomes" id="UP000289738"/>
    </source>
</evidence>
<dbReference type="SMART" id="SM00432">
    <property type="entry name" value="MADS"/>
    <property type="match status" value="1"/>
</dbReference>
<evidence type="ECO:0000313" key="8">
    <source>
        <dbReference type="EMBL" id="RYQ89575.1"/>
    </source>
</evidence>
<accession>A0A444XIT5</accession>
<dbReference type="GO" id="GO:0000987">
    <property type="term" value="F:cis-regulatory region sequence-specific DNA binding"/>
    <property type="evidence" value="ECO:0007669"/>
    <property type="project" value="InterPro"/>
</dbReference>
<dbReference type="InterPro" id="IPR033897">
    <property type="entry name" value="SRF-like_MADS-box"/>
</dbReference>
<dbReference type="GO" id="GO:0046983">
    <property type="term" value="F:protein dimerization activity"/>
    <property type="evidence" value="ECO:0007669"/>
    <property type="project" value="InterPro"/>
</dbReference>
<evidence type="ECO:0000313" key="10">
    <source>
        <dbReference type="Proteomes" id="UP000464620"/>
    </source>
</evidence>
<evidence type="ECO:0000256" key="2">
    <source>
        <dbReference type="ARBA" id="ARBA00023015"/>
    </source>
</evidence>
<feature type="domain" description="MADS-box" evidence="6">
    <location>
        <begin position="1"/>
        <end position="47"/>
    </location>
</feature>
<sequence length="163" mass="19053">MTRKKVKLAYIPDDSARKATFKKRKRGILKKVNELSILCGIEACAIISNPFESEEAEVWPDPERAKEVIEKYSNSSVIDESKNMNQESFMLQRIAKAKELLKKKRKENREKEMLLSMYKYMKSDQELPDNMTVADLKQLDNLIDQSMKDIEIKMVLEDEDDDE</sequence>
<keyword evidence="3" id="KW-0238">DNA-binding</keyword>
<dbReference type="Proteomes" id="UP000464620">
    <property type="component" value="Chromosome B09"/>
</dbReference>
<evidence type="ECO:0000256" key="3">
    <source>
        <dbReference type="ARBA" id="ARBA00023125"/>
    </source>
</evidence>
<dbReference type="InterPro" id="IPR036879">
    <property type="entry name" value="TF_MADSbox_sf"/>
</dbReference>
<dbReference type="GO" id="GO:0005634">
    <property type="term" value="C:nucleus"/>
    <property type="evidence" value="ECO:0007669"/>
    <property type="project" value="UniProtKB-SubCell"/>
</dbReference>
<dbReference type="GO" id="GO:0045944">
    <property type="term" value="P:positive regulation of transcription by RNA polymerase II"/>
    <property type="evidence" value="ECO:0007669"/>
    <property type="project" value="InterPro"/>
</dbReference>